<dbReference type="Gene3D" id="1.10.1280.10">
    <property type="entry name" value="Di-copper center containing domain from catechol oxidase"/>
    <property type="match status" value="1"/>
</dbReference>
<keyword evidence="7" id="KW-1185">Reference proteome</keyword>
<dbReference type="PANTHER" id="PTHR11474">
    <property type="entry name" value="TYROSINASE FAMILY MEMBER"/>
    <property type="match status" value="1"/>
</dbReference>
<keyword evidence="2" id="KW-0560">Oxidoreductase</keyword>
<organism evidence="6 7">
    <name type="scientific">Podospora didyma</name>
    <dbReference type="NCBI Taxonomy" id="330526"/>
    <lineage>
        <taxon>Eukaryota</taxon>
        <taxon>Fungi</taxon>
        <taxon>Dikarya</taxon>
        <taxon>Ascomycota</taxon>
        <taxon>Pezizomycotina</taxon>
        <taxon>Sordariomycetes</taxon>
        <taxon>Sordariomycetidae</taxon>
        <taxon>Sordariales</taxon>
        <taxon>Podosporaceae</taxon>
        <taxon>Podospora</taxon>
    </lineage>
</organism>
<name>A0AAE0U1S7_9PEZI</name>
<sequence length="393" mass="42299">MLLLSLVQGTALLAAASSVTAYVPASTIQTDVLATKALVNLAAYSLHDSNTKTCTLLNAAKRREWGSLSARERIAYTDAIKCLMNKPSHHTATEVPGAKSRYDDFVAVHMNQTLKIHGTANFLSWHRVFTWAYEQALRNECGYAGYQPYWNWGKSAFDPLGSPMFDGTSTSMSGNGLFAEHNCTNGLPTKLNCIPPGAGGGCVQTGPFANMSVNLGPISPALASADLGGVAPSFFAYNPRCLRRDVSQWVSSRWTRDIDSYVLITQHDNVGSFQTAMQGDFAAGNYGVHTGGHFTIGGDPGGDLFTSPGDPAFYLHHAQIDRTWWIWQNVNLKKLRGRTNAIAGTITLNNNPPSRNGTLEDIVDLGVNAAPVELGDVMSTMGLAGGPLCYVYV</sequence>
<dbReference type="PROSITE" id="PS00498">
    <property type="entry name" value="TYROSINASE_2"/>
    <property type="match status" value="1"/>
</dbReference>
<dbReference type="InterPro" id="IPR050316">
    <property type="entry name" value="Tyrosinase/Hemocyanin"/>
</dbReference>
<evidence type="ECO:0000259" key="5">
    <source>
        <dbReference type="PROSITE" id="PS00498"/>
    </source>
</evidence>
<dbReference type="GO" id="GO:0016491">
    <property type="term" value="F:oxidoreductase activity"/>
    <property type="evidence" value="ECO:0007669"/>
    <property type="project" value="UniProtKB-KW"/>
</dbReference>
<comment type="caution">
    <text evidence="6">The sequence shown here is derived from an EMBL/GenBank/DDBJ whole genome shotgun (WGS) entry which is preliminary data.</text>
</comment>
<keyword evidence="1" id="KW-0479">Metal-binding</keyword>
<dbReference type="EMBL" id="JAULSW010000003">
    <property type="protein sequence ID" value="KAK3387848.1"/>
    <property type="molecule type" value="Genomic_DNA"/>
</dbReference>
<feature type="signal peptide" evidence="3">
    <location>
        <begin position="1"/>
        <end position="21"/>
    </location>
</feature>
<evidence type="ECO:0000313" key="7">
    <source>
        <dbReference type="Proteomes" id="UP001285441"/>
    </source>
</evidence>
<dbReference type="Pfam" id="PF00264">
    <property type="entry name" value="Tyrosinase"/>
    <property type="match status" value="1"/>
</dbReference>
<evidence type="ECO:0000256" key="1">
    <source>
        <dbReference type="ARBA" id="ARBA00022723"/>
    </source>
</evidence>
<evidence type="ECO:0000256" key="3">
    <source>
        <dbReference type="SAM" id="SignalP"/>
    </source>
</evidence>
<reference evidence="6" key="2">
    <citation type="submission" date="2023-06" db="EMBL/GenBank/DDBJ databases">
        <authorList>
            <consortium name="Lawrence Berkeley National Laboratory"/>
            <person name="Haridas S."/>
            <person name="Hensen N."/>
            <person name="Bonometti L."/>
            <person name="Westerberg I."/>
            <person name="Brannstrom I.O."/>
            <person name="Guillou S."/>
            <person name="Cros-Aarteil S."/>
            <person name="Calhoun S."/>
            <person name="Kuo A."/>
            <person name="Mondo S."/>
            <person name="Pangilinan J."/>
            <person name="Riley R."/>
            <person name="LaButti K."/>
            <person name="Andreopoulos B."/>
            <person name="Lipzen A."/>
            <person name="Chen C."/>
            <person name="Yanf M."/>
            <person name="Daum C."/>
            <person name="Ng V."/>
            <person name="Clum A."/>
            <person name="Steindorff A."/>
            <person name="Ohm R."/>
            <person name="Martin F."/>
            <person name="Silar P."/>
            <person name="Natvig D."/>
            <person name="Lalanne C."/>
            <person name="Gautier V."/>
            <person name="Ament-velasquez S.L."/>
            <person name="Kruys A."/>
            <person name="Hutchinson M.I."/>
            <person name="Powell A.J."/>
            <person name="Barry K."/>
            <person name="Miller A.N."/>
            <person name="Grigoriev I.V."/>
            <person name="Debuchy R."/>
            <person name="Gladieux P."/>
            <person name="Thoren M.H."/>
            <person name="Johannesson H."/>
        </authorList>
    </citation>
    <scope>NUCLEOTIDE SEQUENCE</scope>
    <source>
        <strain evidence="6">CBS 232.78</strain>
    </source>
</reference>
<gene>
    <name evidence="6" type="ORF">B0H63DRAFT_542303</name>
</gene>
<evidence type="ECO:0000256" key="2">
    <source>
        <dbReference type="ARBA" id="ARBA00023002"/>
    </source>
</evidence>
<evidence type="ECO:0000313" key="6">
    <source>
        <dbReference type="EMBL" id="KAK3387848.1"/>
    </source>
</evidence>
<reference evidence="6" key="1">
    <citation type="journal article" date="2023" name="Mol. Phylogenet. Evol.">
        <title>Genome-scale phylogeny and comparative genomics of the fungal order Sordariales.</title>
        <authorList>
            <person name="Hensen N."/>
            <person name="Bonometti L."/>
            <person name="Westerberg I."/>
            <person name="Brannstrom I.O."/>
            <person name="Guillou S."/>
            <person name="Cros-Aarteil S."/>
            <person name="Calhoun S."/>
            <person name="Haridas S."/>
            <person name="Kuo A."/>
            <person name="Mondo S."/>
            <person name="Pangilinan J."/>
            <person name="Riley R."/>
            <person name="LaButti K."/>
            <person name="Andreopoulos B."/>
            <person name="Lipzen A."/>
            <person name="Chen C."/>
            <person name="Yan M."/>
            <person name="Daum C."/>
            <person name="Ng V."/>
            <person name="Clum A."/>
            <person name="Steindorff A."/>
            <person name="Ohm R.A."/>
            <person name="Martin F."/>
            <person name="Silar P."/>
            <person name="Natvig D.O."/>
            <person name="Lalanne C."/>
            <person name="Gautier V."/>
            <person name="Ament-Velasquez S.L."/>
            <person name="Kruys A."/>
            <person name="Hutchinson M.I."/>
            <person name="Powell A.J."/>
            <person name="Barry K."/>
            <person name="Miller A.N."/>
            <person name="Grigoriev I.V."/>
            <person name="Debuchy R."/>
            <person name="Gladieux P."/>
            <person name="Hiltunen Thoren M."/>
            <person name="Johannesson H."/>
        </authorList>
    </citation>
    <scope>NUCLEOTIDE SEQUENCE</scope>
    <source>
        <strain evidence="6">CBS 232.78</strain>
    </source>
</reference>
<evidence type="ECO:0000259" key="4">
    <source>
        <dbReference type="PROSITE" id="PS00497"/>
    </source>
</evidence>
<dbReference type="AlphaFoldDB" id="A0AAE0U1S7"/>
<dbReference type="Proteomes" id="UP001285441">
    <property type="component" value="Unassembled WGS sequence"/>
</dbReference>
<dbReference type="InterPro" id="IPR008922">
    <property type="entry name" value="Di-copper_centre_dom_sf"/>
</dbReference>
<feature type="chain" id="PRO_5042288762" description="Tyrosinase copper-binding domain-containing protein" evidence="3">
    <location>
        <begin position="22"/>
        <end position="393"/>
    </location>
</feature>
<dbReference type="GO" id="GO:0046872">
    <property type="term" value="F:metal ion binding"/>
    <property type="evidence" value="ECO:0007669"/>
    <property type="project" value="UniProtKB-KW"/>
</dbReference>
<dbReference type="PRINTS" id="PR00092">
    <property type="entry name" value="TYROSINASE"/>
</dbReference>
<dbReference type="InterPro" id="IPR002227">
    <property type="entry name" value="Tyrosinase_Cu-bd"/>
</dbReference>
<accession>A0AAE0U1S7</accession>
<proteinExistence type="predicted"/>
<dbReference type="PROSITE" id="PS00497">
    <property type="entry name" value="TYROSINASE_1"/>
    <property type="match status" value="1"/>
</dbReference>
<feature type="domain" description="Tyrosinase copper-binding" evidence="4">
    <location>
        <begin position="117"/>
        <end position="134"/>
    </location>
</feature>
<feature type="domain" description="Tyrosinase copper-binding" evidence="5">
    <location>
        <begin position="310"/>
        <end position="321"/>
    </location>
</feature>
<dbReference type="SUPFAM" id="SSF48056">
    <property type="entry name" value="Di-copper centre-containing domain"/>
    <property type="match status" value="1"/>
</dbReference>
<keyword evidence="3" id="KW-0732">Signal</keyword>
<dbReference type="PANTHER" id="PTHR11474:SF125">
    <property type="entry name" value="N-ACETYL-6-HYDROXYTRYPTOPHAN OXIDASE IVOB-RELATED"/>
    <property type="match status" value="1"/>
</dbReference>
<protein>
    <recommendedName>
        <fullName evidence="4 5">Tyrosinase copper-binding domain-containing protein</fullName>
    </recommendedName>
</protein>